<gene>
    <name evidence="2" type="ORF">WAK64_13985</name>
</gene>
<dbReference type="SUPFAM" id="SSF55729">
    <property type="entry name" value="Acyl-CoA N-acyltransferases (Nat)"/>
    <property type="match status" value="1"/>
</dbReference>
<keyword evidence="3" id="KW-1185">Reference proteome</keyword>
<evidence type="ECO:0000313" key="3">
    <source>
        <dbReference type="Proteomes" id="UP001312865"/>
    </source>
</evidence>
<dbReference type="GO" id="GO:0016746">
    <property type="term" value="F:acyltransferase activity"/>
    <property type="evidence" value="ECO:0007669"/>
    <property type="project" value="UniProtKB-KW"/>
</dbReference>
<name>A0ABU8HFX2_9BACI</name>
<dbReference type="CDD" id="cd04301">
    <property type="entry name" value="NAT_SF"/>
    <property type="match status" value="1"/>
</dbReference>
<dbReference type="InterPro" id="IPR042573">
    <property type="entry name" value="GNAT_acetyltra_N"/>
</dbReference>
<keyword evidence="2" id="KW-0808">Transferase</keyword>
<dbReference type="PROSITE" id="PS51186">
    <property type="entry name" value="GNAT"/>
    <property type="match status" value="1"/>
</dbReference>
<dbReference type="PANTHER" id="PTHR31143">
    <property type="match status" value="1"/>
</dbReference>
<dbReference type="Gene3D" id="3.40.630.110">
    <property type="entry name" value="GNAT acetyltransferase-like"/>
    <property type="match status" value="1"/>
</dbReference>
<dbReference type="Proteomes" id="UP001312865">
    <property type="component" value="Unassembled WGS sequence"/>
</dbReference>
<dbReference type="EMBL" id="JBBAXC010000011">
    <property type="protein sequence ID" value="MEI5908165.1"/>
    <property type="molecule type" value="Genomic_DNA"/>
</dbReference>
<accession>A0ABU8HFX2</accession>
<dbReference type="InterPro" id="IPR000182">
    <property type="entry name" value="GNAT_dom"/>
</dbReference>
<dbReference type="Gene3D" id="3.40.630.30">
    <property type="match status" value="1"/>
</dbReference>
<evidence type="ECO:0000259" key="1">
    <source>
        <dbReference type="PROSITE" id="PS51186"/>
    </source>
</evidence>
<proteinExistence type="predicted"/>
<dbReference type="InterPro" id="IPR027365">
    <property type="entry name" value="GNAT_acetyltra_YdfB-like"/>
</dbReference>
<protein>
    <submittedName>
        <fullName evidence="2">GNAT family N-acetyltransferase</fullName>
        <ecNumber evidence="2">2.3.1.-</ecNumber>
    </submittedName>
</protein>
<reference evidence="2 3" key="1">
    <citation type="journal article" date="2018" name="J. Microbiol.">
        <title>Bacillus spongiae sp. nov., isolated from sponge of Jeju Island.</title>
        <authorList>
            <person name="Lee G.E."/>
            <person name="Im W.T."/>
            <person name="Park J.S."/>
        </authorList>
    </citation>
    <scope>NUCLEOTIDE SEQUENCE [LARGE SCALE GENOMIC DNA]</scope>
    <source>
        <strain evidence="2 3">135PIL107-10</strain>
    </source>
</reference>
<keyword evidence="2" id="KW-0012">Acyltransferase</keyword>
<organism evidence="2 3">
    <name type="scientific">Bacillus spongiae</name>
    <dbReference type="NCBI Taxonomy" id="2683610"/>
    <lineage>
        <taxon>Bacteria</taxon>
        <taxon>Bacillati</taxon>
        <taxon>Bacillota</taxon>
        <taxon>Bacilli</taxon>
        <taxon>Bacillales</taxon>
        <taxon>Bacillaceae</taxon>
        <taxon>Bacillus</taxon>
    </lineage>
</organism>
<dbReference type="PANTHER" id="PTHR31143:SF2">
    <property type="entry name" value="FR47-LIKE DOMAIN-CONTAINING PROTEIN-RELATED"/>
    <property type="match status" value="1"/>
</dbReference>
<sequence>MIHEADIYVRKKLLPMFKDMDNTMVLSCLQGHMGTAWVDDLENPTTAQIMVGIFVYYAGNPYSKGAEELLHNLPEHIYVIVNSDEWKNAIETVHKEAFEKFQRYKFKKNPEDLKRSHIHAILSNLPEGYRLQKIDSTLAKESSLHEISPDLTSQFDSIDDFINRGIGYAILNEGQVVCGVSSYSIYNQGIEIEVATHPLHRRKGLASIASSALILECLDNGMYPSWDAANLESAKLAQKLGYTLEDSYDTYYIHYKNK</sequence>
<dbReference type="EC" id="2.3.1.-" evidence="2"/>
<evidence type="ECO:0000313" key="2">
    <source>
        <dbReference type="EMBL" id="MEI5908165.1"/>
    </source>
</evidence>
<feature type="domain" description="N-acetyltransferase" evidence="1">
    <location>
        <begin position="134"/>
        <end position="258"/>
    </location>
</feature>
<dbReference type="Pfam" id="PF12746">
    <property type="entry name" value="GNAT_acetyltran"/>
    <property type="match status" value="1"/>
</dbReference>
<dbReference type="RefSeq" id="WP_336587605.1">
    <property type="nucleotide sequence ID" value="NZ_JBBAXC010000011.1"/>
</dbReference>
<comment type="caution">
    <text evidence="2">The sequence shown here is derived from an EMBL/GenBank/DDBJ whole genome shotgun (WGS) entry which is preliminary data.</text>
</comment>
<dbReference type="InterPro" id="IPR016181">
    <property type="entry name" value="Acyl_CoA_acyltransferase"/>
</dbReference>